<evidence type="ECO:0000313" key="4">
    <source>
        <dbReference type="EMBL" id="KAL2515179.1"/>
    </source>
</evidence>
<dbReference type="EMBL" id="JBFOLJ010000008">
    <property type="protein sequence ID" value="KAL2515179.1"/>
    <property type="molecule type" value="Genomic_DNA"/>
</dbReference>
<feature type="chain" id="PRO_5044882060" evidence="2">
    <location>
        <begin position="37"/>
        <end position="377"/>
    </location>
</feature>
<comment type="caution">
    <text evidence="4">The sequence shown here is derived from an EMBL/GenBank/DDBJ whole genome shotgun (WGS) entry which is preliminary data.</text>
</comment>
<dbReference type="InterPro" id="IPR050466">
    <property type="entry name" value="Carboxylest/Gibb_receptor"/>
</dbReference>
<evidence type="ECO:0000313" key="5">
    <source>
        <dbReference type="Proteomes" id="UP001604277"/>
    </source>
</evidence>
<sequence length="377" mass="42128">MFRQHCLKQNPKSWHALAYSLLVFLLFSQSWPSIMADEKVAKPHTWQDAFKVLGISWNPDGTLNREILIPMVNATPILSDPNNPPLALSADIQLSPKSKAYVRLYIPVTPPATTKLPLIIYLHGGDFVLYSASTVIFHKFCNDIASQFPAVVVSVEYRLAPENRIPAAYDDALNAIFWVKNQALGGIGRDPWLDYADFSKVFLLGSSAGANIVYHTALRTLDFDLSPIKIRGILLNQPFFGGKHRTPSELRLIDDPYVPLYVCDVLWTLALPHYANRDHEFCNPIAGGSYLGRVSRLPRVFAKADEGDPLSDRTTQLVELLLKNGVSVVYEYNHGGFHGIELQNTTAAQSLYNAMKFFIYSTGVTDHEDSHASYIGF</sequence>
<dbReference type="InterPro" id="IPR013094">
    <property type="entry name" value="AB_hydrolase_3"/>
</dbReference>
<proteinExistence type="inferred from homology"/>
<organism evidence="4 5">
    <name type="scientific">Forsythia ovata</name>
    <dbReference type="NCBI Taxonomy" id="205694"/>
    <lineage>
        <taxon>Eukaryota</taxon>
        <taxon>Viridiplantae</taxon>
        <taxon>Streptophyta</taxon>
        <taxon>Embryophyta</taxon>
        <taxon>Tracheophyta</taxon>
        <taxon>Spermatophyta</taxon>
        <taxon>Magnoliopsida</taxon>
        <taxon>eudicotyledons</taxon>
        <taxon>Gunneridae</taxon>
        <taxon>Pentapetalae</taxon>
        <taxon>asterids</taxon>
        <taxon>lamiids</taxon>
        <taxon>Lamiales</taxon>
        <taxon>Oleaceae</taxon>
        <taxon>Forsythieae</taxon>
        <taxon>Forsythia</taxon>
    </lineage>
</organism>
<dbReference type="Gene3D" id="3.40.50.1820">
    <property type="entry name" value="alpha/beta hydrolase"/>
    <property type="match status" value="1"/>
</dbReference>
<name>A0ABD1TR40_9LAMI</name>
<accession>A0ABD1TR40</accession>
<dbReference type="Proteomes" id="UP001604277">
    <property type="component" value="Unassembled WGS sequence"/>
</dbReference>
<evidence type="ECO:0000256" key="1">
    <source>
        <dbReference type="ARBA" id="ARBA00010515"/>
    </source>
</evidence>
<comment type="similarity">
    <text evidence="1">Belongs to the 'GDXG' lipolytic enzyme family.</text>
</comment>
<gene>
    <name evidence="4" type="ORF">Fot_29150</name>
</gene>
<keyword evidence="2" id="KW-0732">Signal</keyword>
<dbReference type="PANTHER" id="PTHR23024">
    <property type="entry name" value="ARYLACETAMIDE DEACETYLASE"/>
    <property type="match status" value="1"/>
</dbReference>
<reference evidence="5" key="1">
    <citation type="submission" date="2024-07" db="EMBL/GenBank/DDBJ databases">
        <title>Two chromosome-level genome assemblies of Korean endemic species Abeliophyllum distichum and Forsythia ovata (Oleaceae).</title>
        <authorList>
            <person name="Jang H."/>
        </authorList>
    </citation>
    <scope>NUCLEOTIDE SEQUENCE [LARGE SCALE GENOMIC DNA]</scope>
</reference>
<protein>
    <submittedName>
        <fullName evidence="4">Carboxylesterase 8</fullName>
    </submittedName>
</protein>
<dbReference type="PANTHER" id="PTHR23024:SF113">
    <property type="entry name" value="CARBOXYLESTERASE 8-RELATED"/>
    <property type="match status" value="1"/>
</dbReference>
<keyword evidence="5" id="KW-1185">Reference proteome</keyword>
<dbReference type="InterPro" id="IPR029058">
    <property type="entry name" value="AB_hydrolase_fold"/>
</dbReference>
<dbReference type="SUPFAM" id="SSF53474">
    <property type="entry name" value="alpha/beta-Hydrolases"/>
    <property type="match status" value="1"/>
</dbReference>
<feature type="signal peptide" evidence="2">
    <location>
        <begin position="1"/>
        <end position="36"/>
    </location>
</feature>
<feature type="domain" description="Alpha/beta hydrolase fold-3" evidence="3">
    <location>
        <begin position="119"/>
        <end position="340"/>
    </location>
</feature>
<evidence type="ECO:0000259" key="3">
    <source>
        <dbReference type="Pfam" id="PF07859"/>
    </source>
</evidence>
<dbReference type="Pfam" id="PF07859">
    <property type="entry name" value="Abhydrolase_3"/>
    <property type="match status" value="1"/>
</dbReference>
<evidence type="ECO:0000256" key="2">
    <source>
        <dbReference type="SAM" id="SignalP"/>
    </source>
</evidence>
<dbReference type="AlphaFoldDB" id="A0ABD1TR40"/>